<feature type="transmembrane region" description="Helical" evidence="1">
    <location>
        <begin position="12"/>
        <end position="38"/>
    </location>
</feature>
<dbReference type="AlphaFoldDB" id="A0A6J6VW95"/>
<reference evidence="2" key="1">
    <citation type="submission" date="2020-05" db="EMBL/GenBank/DDBJ databases">
        <authorList>
            <person name="Chiriac C."/>
            <person name="Salcher M."/>
            <person name="Ghai R."/>
            <person name="Kavagutti S V."/>
        </authorList>
    </citation>
    <scope>NUCLEOTIDE SEQUENCE</scope>
</reference>
<feature type="transmembrane region" description="Helical" evidence="1">
    <location>
        <begin position="50"/>
        <end position="72"/>
    </location>
</feature>
<proteinExistence type="predicted"/>
<keyword evidence="1" id="KW-1133">Transmembrane helix</keyword>
<evidence type="ECO:0000313" key="2">
    <source>
        <dbReference type="EMBL" id="CAB4775048.1"/>
    </source>
</evidence>
<organism evidence="2">
    <name type="scientific">freshwater metagenome</name>
    <dbReference type="NCBI Taxonomy" id="449393"/>
    <lineage>
        <taxon>unclassified sequences</taxon>
        <taxon>metagenomes</taxon>
        <taxon>ecological metagenomes</taxon>
    </lineage>
</organism>
<dbReference type="EMBL" id="CAEZYQ010000061">
    <property type="protein sequence ID" value="CAB4775048.1"/>
    <property type="molecule type" value="Genomic_DNA"/>
</dbReference>
<gene>
    <name evidence="2" type="ORF">UFOPK2761_03626</name>
</gene>
<keyword evidence="1" id="KW-0812">Transmembrane</keyword>
<sequence length="98" mass="10767">MDDDARARSGRALVRPYVLAVPWTWAPVVLGVAVLRLLAPLEWAPEWAGVAWLLSLLLAVVVTGVAFALIALGQASDAADRWWDRRRSRPGATDGHRR</sequence>
<accession>A0A6J6VW95</accession>
<name>A0A6J6VW95_9ZZZZ</name>
<evidence type="ECO:0000256" key="1">
    <source>
        <dbReference type="SAM" id="Phobius"/>
    </source>
</evidence>
<keyword evidence="1" id="KW-0472">Membrane</keyword>
<protein>
    <submittedName>
        <fullName evidence="2">Unannotated protein</fullName>
    </submittedName>
</protein>